<dbReference type="Proteomes" id="UP000182658">
    <property type="component" value="Unassembled WGS sequence"/>
</dbReference>
<feature type="compositionally biased region" description="Basic and acidic residues" evidence="1">
    <location>
        <begin position="24"/>
        <end position="36"/>
    </location>
</feature>
<feature type="compositionally biased region" description="Low complexity" evidence="1">
    <location>
        <begin position="330"/>
        <end position="340"/>
    </location>
</feature>
<feature type="compositionally biased region" description="Polar residues" evidence="1">
    <location>
        <begin position="572"/>
        <end position="589"/>
    </location>
</feature>
<dbReference type="AlphaFoldDB" id="A0A1J7IY77"/>
<evidence type="ECO:0000313" key="3">
    <source>
        <dbReference type="EMBL" id="OIW32245.1"/>
    </source>
</evidence>
<feature type="region of interest" description="Disordered" evidence="1">
    <location>
        <begin position="655"/>
        <end position="703"/>
    </location>
</feature>
<feature type="region of interest" description="Disordered" evidence="1">
    <location>
        <begin position="830"/>
        <end position="863"/>
    </location>
</feature>
<dbReference type="EMBL" id="KV875095">
    <property type="protein sequence ID" value="OIW32245.1"/>
    <property type="molecule type" value="Genomic_DNA"/>
</dbReference>
<feature type="compositionally biased region" description="Polar residues" evidence="1">
    <location>
        <begin position="798"/>
        <end position="809"/>
    </location>
</feature>
<evidence type="ECO:0000256" key="1">
    <source>
        <dbReference type="SAM" id="MobiDB-lite"/>
    </source>
</evidence>
<evidence type="ECO:0000256" key="2">
    <source>
        <dbReference type="SAM" id="Phobius"/>
    </source>
</evidence>
<gene>
    <name evidence="3" type="ORF">CONLIGDRAFT_678651</name>
</gene>
<dbReference type="InParanoid" id="A0A1J7IY77"/>
<keyword evidence="2" id="KW-0472">Membrane</keyword>
<feature type="region of interest" description="Disordered" evidence="1">
    <location>
        <begin position="1"/>
        <end position="536"/>
    </location>
</feature>
<feature type="compositionally biased region" description="Polar residues" evidence="1">
    <location>
        <begin position="661"/>
        <end position="674"/>
    </location>
</feature>
<feature type="compositionally biased region" description="Polar residues" evidence="1">
    <location>
        <begin position="470"/>
        <end position="482"/>
    </location>
</feature>
<feature type="compositionally biased region" description="Low complexity" evidence="1">
    <location>
        <begin position="1086"/>
        <end position="1095"/>
    </location>
</feature>
<feature type="compositionally biased region" description="Polar residues" evidence="1">
    <location>
        <begin position="176"/>
        <end position="189"/>
    </location>
</feature>
<feature type="compositionally biased region" description="Low complexity" evidence="1">
    <location>
        <begin position="413"/>
        <end position="430"/>
    </location>
</feature>
<feature type="region of interest" description="Disordered" evidence="1">
    <location>
        <begin position="1079"/>
        <end position="1125"/>
    </location>
</feature>
<keyword evidence="4" id="KW-1185">Reference proteome</keyword>
<feature type="compositionally biased region" description="Basic and acidic residues" evidence="1">
    <location>
        <begin position="753"/>
        <end position="766"/>
    </location>
</feature>
<proteinExistence type="predicted"/>
<feature type="region of interest" description="Disordered" evidence="1">
    <location>
        <begin position="1007"/>
        <end position="1048"/>
    </location>
</feature>
<feature type="compositionally biased region" description="Polar residues" evidence="1">
    <location>
        <begin position="234"/>
        <end position="244"/>
    </location>
</feature>
<dbReference type="STRING" id="1408157.A0A1J7IY77"/>
<sequence>MARRHSLQNRPTSPGPPSSVHEPVLSRKDETREDARTTSGRKRSSSVAGFFTKFLPSHRPERSGTLRDQGFWEQQRTDNPKPEQRLDLRHRHGSDSIVSDGWNPAIPLLKETQPTQGYRPEGQPLLRVESQPIGNRPKSQVPHRQKPGERGRQQDGQPVNVTKETRTKAEVVASTVPRQPSDPGSPTENTIKRLVTTFDAKREARRQRRSLKESSDFLGVQGINPHTGVMDVLTPTSSSPTDRTLMSAPEPKGHSESMADFRNAYQRAARSRDAEEASLERLRKEQERLDKIQRRKESIRTFQQRVRWRKDRNQWSSVAEPDLSPIADASTRSRTPRSTSDGAIVPPPAIQRVLRWEEQRSMSTPAALQAGPSTPQSRPDIVTQESSDTVIHTPHPASDRRYSVMTDIFGNGAKRSSPAAPRRASEPGPSVEIASPGSSNSNRRIYRKPVPPPKDKQKPPPLKITIPDSVEQSTVPDPTTHQGPFLGSRIETGGASYQNIRDKAIKSPSTPMEIGQDENLRLGGPQNMDKTPIGSPPDVAVRDFASERNRKVWFVNHPASPGNSPKKSSSPDQSRCINAAPATSSQSQQRTLHFYRGPLIPLRLGPSQQDTRVMRSSEVETKPVDIIDIEVPSKPTDAQTSGWAQELMEDLASFGQDTKDSPLTTEHGTQSASPTGAVETRQGSSAKEITTKESPKSAYIPTTTITGYDPRLLVHTRGLRRRSLFDGPAEGSGCKDDRVIRISAMEAATKLQLERARENPGSRDSRAAQVSTTELIDTEVTSEAEVKTDLPPQKRKTSSTSVRQPTQPNFDLLASPPRLSPSVWPSLDIPAPHQRPHRMPVRAEYQQERRTSGPRTEIVPYGPEPGPANGTMSSYQYLPTNDYHNGAGLSVPQKTALIYAQEPGPMIPTTSAPQLAATRERCERLYRRVSRFHPKGPHREAAMTPAVGPVLAERYTNANGTRDKLTPTPGPHGRNTNMVPYKLPPTTASLTYTSTYQASVPKYRYMPSLSPSSSASSSSRSEQSTPQSELNGYQDDHQNQKRSQVPVREPAMEAARTALVGTHYNAATTRIVHVVSRKRNGKGQMTGTTASTAAAWGPDGQKGSGSGEALPDGSAGTDGPSGNTMTDKIARVRRIALKDPHAGAATRQKDKSAEISGLAVKGMLVYWSLIAPVFDAGSPISRRFSARRSTWHDCVVYLLALVFVLFAFLAAVWGIKGMLLVAGLGRTVVRACMVLVGV</sequence>
<feature type="compositionally biased region" description="Low complexity" evidence="1">
    <location>
        <begin position="1007"/>
        <end position="1028"/>
    </location>
</feature>
<keyword evidence="2" id="KW-0812">Transmembrane</keyword>
<feature type="compositionally biased region" description="Basic and acidic residues" evidence="1">
    <location>
        <begin position="270"/>
        <end position="299"/>
    </location>
</feature>
<reference evidence="3 4" key="1">
    <citation type="submission" date="2016-10" db="EMBL/GenBank/DDBJ databases">
        <title>Draft genome sequence of Coniochaeta ligniaria NRRL30616, a lignocellulolytic fungus for bioabatement of inhibitors in plant biomass hydrolysates.</title>
        <authorList>
            <consortium name="DOE Joint Genome Institute"/>
            <person name="Jimenez D.J."/>
            <person name="Hector R.E."/>
            <person name="Riley R."/>
            <person name="Sun H."/>
            <person name="Grigoriev I.V."/>
            <person name="Van Elsas J.D."/>
            <person name="Nichols N.N."/>
        </authorList>
    </citation>
    <scope>NUCLEOTIDE SEQUENCE [LARGE SCALE GENOMIC DNA]</scope>
    <source>
        <strain evidence="3 4">NRRL 30616</strain>
    </source>
</reference>
<feature type="compositionally biased region" description="Basic and acidic residues" evidence="1">
    <location>
        <begin position="75"/>
        <end position="87"/>
    </location>
</feature>
<evidence type="ECO:0000313" key="4">
    <source>
        <dbReference type="Proteomes" id="UP000182658"/>
    </source>
</evidence>
<keyword evidence="2" id="KW-1133">Transmembrane helix</keyword>
<feature type="transmembrane region" description="Helical" evidence="2">
    <location>
        <begin position="1195"/>
        <end position="1215"/>
    </location>
</feature>
<protein>
    <submittedName>
        <fullName evidence="3">Uncharacterized protein</fullName>
    </submittedName>
</protein>
<feature type="compositionally biased region" description="Polar residues" evidence="1">
    <location>
        <begin position="361"/>
        <end position="390"/>
    </location>
</feature>
<organism evidence="3 4">
    <name type="scientific">Coniochaeta ligniaria NRRL 30616</name>
    <dbReference type="NCBI Taxonomy" id="1408157"/>
    <lineage>
        <taxon>Eukaryota</taxon>
        <taxon>Fungi</taxon>
        <taxon>Dikarya</taxon>
        <taxon>Ascomycota</taxon>
        <taxon>Pezizomycotina</taxon>
        <taxon>Sordariomycetes</taxon>
        <taxon>Sordariomycetidae</taxon>
        <taxon>Coniochaetales</taxon>
        <taxon>Coniochaetaceae</taxon>
        <taxon>Coniochaeta</taxon>
    </lineage>
</organism>
<feature type="region of interest" description="Disordered" evidence="1">
    <location>
        <begin position="753"/>
        <end position="817"/>
    </location>
</feature>
<feature type="compositionally biased region" description="Low complexity" evidence="1">
    <location>
        <begin position="558"/>
        <end position="571"/>
    </location>
</feature>
<name>A0A1J7IY77_9PEZI</name>
<feature type="transmembrane region" description="Helical" evidence="2">
    <location>
        <begin position="1155"/>
        <end position="1174"/>
    </location>
</feature>
<feature type="region of interest" description="Disordered" evidence="1">
    <location>
        <begin position="955"/>
        <end position="984"/>
    </location>
</feature>
<feature type="region of interest" description="Disordered" evidence="1">
    <location>
        <begin position="555"/>
        <end position="589"/>
    </location>
</feature>
<accession>A0A1J7IY77</accession>
<dbReference type="OrthoDB" id="3439820at2759"/>